<dbReference type="Proteomes" id="UP000077013">
    <property type="component" value="Unassembled WGS sequence"/>
</dbReference>
<accession>A0A167F261</accession>
<evidence type="ECO:0000313" key="2">
    <source>
        <dbReference type="Proteomes" id="UP000077013"/>
    </source>
</evidence>
<gene>
    <name evidence="1" type="ORF">ULVI_13720</name>
</gene>
<dbReference type="AlphaFoldDB" id="A0A167F261"/>
<name>A0A167F261_9FLAO</name>
<protein>
    <submittedName>
        <fullName evidence="1">Uncharacterized protein</fullName>
    </submittedName>
</protein>
<evidence type="ECO:0000313" key="1">
    <source>
        <dbReference type="EMBL" id="OAB76111.1"/>
    </source>
</evidence>
<sequence length="187" mass="21838">MAVFFTGYSQSTRKIVKDFDGDFEPDTVYIDSDADKLFCILSSNNYRETASLEIRSMNFGNTLVDTPNGFEFRNDYGRSGFINEFEYDPTSGQMQLVKIKRTDYDIDRYKYGKEVRHGSGKSSIDLKTHSYKGDFYDVYKDKLRKLPTINSTIKFPITYLETFSDAIYFEFEKKCLALYEQAKKETH</sequence>
<organism evidence="1 2">
    <name type="scientific">Cochleicola gelatinilyticus</name>
    <dbReference type="NCBI Taxonomy" id="1763537"/>
    <lineage>
        <taxon>Bacteria</taxon>
        <taxon>Pseudomonadati</taxon>
        <taxon>Bacteroidota</taxon>
        <taxon>Flavobacteriia</taxon>
        <taxon>Flavobacteriales</taxon>
        <taxon>Flavobacteriaceae</taxon>
        <taxon>Cochleicola</taxon>
    </lineage>
</organism>
<keyword evidence="2" id="KW-1185">Reference proteome</keyword>
<proteinExistence type="predicted"/>
<reference evidence="1 2" key="1">
    <citation type="submission" date="2016-02" db="EMBL/GenBank/DDBJ databases">
        <title>Ulvibacter sp. LPB0005, isolated from Thais luteostoma.</title>
        <authorList>
            <person name="Shin S.-K."/>
            <person name="Yi H."/>
        </authorList>
    </citation>
    <scope>NUCLEOTIDE SEQUENCE [LARGE SCALE GENOMIC DNA]</scope>
    <source>
        <strain evidence="1 2">LPB0005</strain>
    </source>
</reference>
<comment type="caution">
    <text evidence="1">The sequence shown here is derived from an EMBL/GenBank/DDBJ whole genome shotgun (WGS) entry which is preliminary data.</text>
</comment>
<dbReference type="STRING" id="1763537.ULVI_13720"/>
<dbReference type="EMBL" id="LRXL01000052">
    <property type="protein sequence ID" value="OAB76111.1"/>
    <property type="molecule type" value="Genomic_DNA"/>
</dbReference>